<name>A0A1N6LYC3_BABMR</name>
<feature type="transmembrane region" description="Helical" evidence="4">
    <location>
        <begin position="151"/>
        <end position="169"/>
    </location>
</feature>
<dbReference type="OrthoDB" id="196717at2759"/>
<reference evidence="5 6" key="2">
    <citation type="journal article" date="2013" name="PLoS ONE">
        <title>Whole genome mapping and re-organization of the nuclear and mitochondrial genomes of Babesia microti isolates.</title>
        <authorList>
            <person name="Cornillot E."/>
            <person name="Dassouli A."/>
            <person name="Garg A."/>
            <person name="Pachikara N."/>
            <person name="Randazzo S."/>
            <person name="Depoix D."/>
            <person name="Carcy B."/>
            <person name="Delbecq S."/>
            <person name="Frutos R."/>
            <person name="Silva J.C."/>
            <person name="Sutton R."/>
            <person name="Krause P.J."/>
            <person name="Mamoun C.B."/>
        </authorList>
    </citation>
    <scope>NUCLEOTIDE SEQUENCE [LARGE SCALE GENOMIC DNA]</scope>
    <source>
        <strain evidence="5 6">RI</strain>
    </source>
</reference>
<dbReference type="Gene3D" id="1.20.120.1760">
    <property type="match status" value="1"/>
</dbReference>
<feature type="transmembrane region" description="Helical" evidence="4">
    <location>
        <begin position="59"/>
        <end position="77"/>
    </location>
</feature>
<dbReference type="PANTHER" id="PTHR10414:SF37">
    <property type="entry name" value="BB IN A BOXCAR, ISOFORM C"/>
    <property type="match status" value="1"/>
</dbReference>
<dbReference type="GO" id="GO:0005794">
    <property type="term" value="C:Golgi apparatus"/>
    <property type="evidence" value="ECO:0007669"/>
    <property type="project" value="TreeGrafter"/>
</dbReference>
<protein>
    <submittedName>
        <fullName evidence="5">Ethanolaminephosphotransferase</fullName>
    </submittedName>
</protein>
<feature type="transmembrane region" description="Helical" evidence="4">
    <location>
        <begin position="236"/>
        <end position="257"/>
    </location>
</feature>
<feature type="transmembrane region" description="Helical" evidence="4">
    <location>
        <begin position="379"/>
        <end position="400"/>
    </location>
</feature>
<reference evidence="5 6" key="1">
    <citation type="journal article" date="2012" name="Nucleic Acids Res.">
        <title>Sequencing of the smallest Apicomplexan genome from the human pathogen Babesia microti.</title>
        <authorList>
            <person name="Cornillot E."/>
            <person name="Hadj-Kaddour K."/>
            <person name="Dassouli A."/>
            <person name="Noel B."/>
            <person name="Ranwez V."/>
            <person name="Vacherie B."/>
            <person name="Augagneur Y."/>
            <person name="Bres V."/>
            <person name="Duclos A."/>
            <person name="Randazzo S."/>
            <person name="Carcy B."/>
            <person name="Debierre-Grockiego F."/>
            <person name="Delbecq S."/>
            <person name="Moubri-Menage K."/>
            <person name="Shams-Eldin H."/>
            <person name="Usmani-Brown S."/>
            <person name="Bringaud F."/>
            <person name="Wincker P."/>
            <person name="Vivares C.P."/>
            <person name="Schwarz R.T."/>
            <person name="Schetters T.P."/>
            <person name="Krause P.J."/>
            <person name="Gorenflot A."/>
            <person name="Berry V."/>
            <person name="Barbe V."/>
            <person name="Ben Mamoun C."/>
        </authorList>
    </citation>
    <scope>NUCLEOTIDE SEQUENCE [LARGE SCALE GENOMIC DNA]</scope>
    <source>
        <strain evidence="5 6">RI</strain>
    </source>
</reference>
<organism evidence="5 6">
    <name type="scientific">Babesia microti (strain RI)</name>
    <dbReference type="NCBI Taxonomy" id="1133968"/>
    <lineage>
        <taxon>Eukaryota</taxon>
        <taxon>Sar</taxon>
        <taxon>Alveolata</taxon>
        <taxon>Apicomplexa</taxon>
        <taxon>Aconoidasida</taxon>
        <taxon>Piroplasmida</taxon>
        <taxon>Babesiidae</taxon>
        <taxon>Babesia</taxon>
    </lineage>
</organism>
<evidence type="ECO:0000256" key="3">
    <source>
        <dbReference type="ARBA" id="ARBA00023136"/>
    </source>
</evidence>
<feature type="transmembrane region" description="Helical" evidence="4">
    <location>
        <begin position="269"/>
        <end position="289"/>
    </location>
</feature>
<dbReference type="Proteomes" id="UP000002899">
    <property type="component" value="Chromosome IV"/>
</dbReference>
<dbReference type="GO" id="GO:0005789">
    <property type="term" value="C:endoplasmic reticulum membrane"/>
    <property type="evidence" value="ECO:0007669"/>
    <property type="project" value="TreeGrafter"/>
</dbReference>
<evidence type="ECO:0000313" key="6">
    <source>
        <dbReference type="Proteomes" id="UP000002899"/>
    </source>
</evidence>
<dbReference type="GO" id="GO:0004307">
    <property type="term" value="F:ethanolaminephosphotransferase activity"/>
    <property type="evidence" value="ECO:0007669"/>
    <property type="project" value="TreeGrafter"/>
</dbReference>
<dbReference type="InterPro" id="IPR014472">
    <property type="entry name" value="CHOPT"/>
</dbReference>
<feature type="transmembrane region" description="Helical" evidence="4">
    <location>
        <begin position="309"/>
        <end position="328"/>
    </location>
</feature>
<keyword evidence="6" id="KW-1185">Reference proteome</keyword>
<dbReference type="InterPro" id="IPR043130">
    <property type="entry name" value="CDP-OH_PTrfase_TM_dom"/>
</dbReference>
<dbReference type="RefSeq" id="XP_021337930.1">
    <property type="nucleotide sequence ID" value="XM_021482767.1"/>
</dbReference>
<feature type="transmembrane region" description="Helical" evidence="4">
    <location>
        <begin position="83"/>
        <end position="103"/>
    </location>
</feature>
<feature type="transmembrane region" description="Helical" evidence="4">
    <location>
        <begin position="124"/>
        <end position="145"/>
    </location>
</feature>
<evidence type="ECO:0000256" key="1">
    <source>
        <dbReference type="ARBA" id="ARBA00004370"/>
    </source>
</evidence>
<dbReference type="EMBL" id="LN871599">
    <property type="protein sequence ID" value="SIO73878.1"/>
    <property type="molecule type" value="Genomic_DNA"/>
</dbReference>
<evidence type="ECO:0000256" key="4">
    <source>
        <dbReference type="SAM" id="Phobius"/>
    </source>
</evidence>
<dbReference type="GO" id="GO:0004142">
    <property type="term" value="F:diacylglycerol cholinephosphotransferase activity"/>
    <property type="evidence" value="ECO:0007669"/>
    <property type="project" value="TreeGrafter"/>
</dbReference>
<feature type="transmembrane region" description="Helical" evidence="4">
    <location>
        <begin position="340"/>
        <end position="359"/>
    </location>
</feature>
<dbReference type="AlphaFoldDB" id="A0A1N6LYC3"/>
<dbReference type="InterPro" id="IPR000462">
    <property type="entry name" value="CDP-OH_P_trans"/>
</dbReference>
<dbReference type="VEuPathDB" id="PiroplasmaDB:BmR1_04g09230"/>
<dbReference type="GO" id="GO:0006646">
    <property type="term" value="P:phosphatidylethanolamine biosynthetic process"/>
    <property type="evidence" value="ECO:0007669"/>
    <property type="project" value="TreeGrafter"/>
</dbReference>
<keyword evidence="4" id="KW-1133">Transmembrane helix</keyword>
<comment type="subcellular location">
    <subcellularLocation>
        <location evidence="1">Membrane</location>
    </subcellularLocation>
</comment>
<dbReference type="KEGG" id="bmic:BmR1_04g09230"/>
<dbReference type="PANTHER" id="PTHR10414">
    <property type="entry name" value="ETHANOLAMINEPHOSPHOTRANSFERASE"/>
    <property type="match status" value="1"/>
</dbReference>
<gene>
    <name evidence="5" type="ORF">BmR1_04g09230</name>
</gene>
<keyword evidence="3 4" id="KW-0472">Membrane</keyword>
<dbReference type="GeneID" id="24426475"/>
<evidence type="ECO:0000256" key="2">
    <source>
        <dbReference type="ARBA" id="ARBA00010441"/>
    </source>
</evidence>
<evidence type="ECO:0000313" key="5">
    <source>
        <dbReference type="EMBL" id="SIO73878.1"/>
    </source>
</evidence>
<sequence>MSKRAWHPSLLPVIPVQSVPHLENYKFTPAQQGCVDSFLTKYWWNVIARAMPPSIHPNVVTIIGSVFMLFAFTISIAHVTGLILKKTACIYFTIAFCVFMYQTCDGIDGIMSRRLGLSSPLGQFLDHGFDTIYAILWPLFLLVIFDCDFNVFFHLSLFAVYIQLVLIMFKEQDKGVFYSHNNFTCVTHAQFMTILSMIIKGTYGMEWAMLPLKSTNIGRILFSTFLAKMIPAYWNVYHLILFVVITCNAIAVMIDVITTFGAYKQKSTLAKLMLSAAIHFMFIYAVHCYKPLGKGGFFSKPTLPKTLRMLMYAFTLLCFSSISIYNLICVVCKVQMTYGFTHLIPIYFFLSLYYLKYVLGVTLPKIDKIFTTHENLTLLFAGAAGYCALYIVHHFVCVVLEIKHHLGLTVFYVKPRISSARKF</sequence>
<keyword evidence="4" id="KW-0812">Transmembrane</keyword>
<comment type="similarity">
    <text evidence="2">Belongs to the CDP-alcohol phosphatidyltransferase class-I family.</text>
</comment>
<dbReference type="Pfam" id="PF01066">
    <property type="entry name" value="CDP-OH_P_transf"/>
    <property type="match status" value="1"/>
</dbReference>
<reference evidence="5 6" key="3">
    <citation type="journal article" date="2016" name="Sci. Rep.">
        <title>Genome-wide diversity and gene expression profiling of Babesia microti isolates identify polymorphic genes that mediate host-pathogen interactions.</title>
        <authorList>
            <person name="Silva J.C."/>
            <person name="Cornillot E."/>
            <person name="McCracken C."/>
            <person name="Usmani-Brown S."/>
            <person name="Dwivedi A."/>
            <person name="Ifeonu O.O."/>
            <person name="Crabtree J."/>
            <person name="Gotia H.T."/>
            <person name="Virji A.Z."/>
            <person name="Reynes C."/>
            <person name="Colinge J."/>
            <person name="Kumar V."/>
            <person name="Lawres L."/>
            <person name="Pazzi J.E."/>
            <person name="Pablo J.V."/>
            <person name="Hung C."/>
            <person name="Brancato J."/>
            <person name="Kumari P."/>
            <person name="Orvis J."/>
            <person name="Tretina K."/>
            <person name="Chibucos M."/>
            <person name="Ott S."/>
            <person name="Sadzewicz L."/>
            <person name="Sengamalay N."/>
            <person name="Shetty A.C."/>
            <person name="Su Q."/>
            <person name="Tallon L."/>
            <person name="Fraser C.M."/>
            <person name="Frutos R."/>
            <person name="Molina D.M."/>
            <person name="Krause P.J."/>
            <person name="Ben Mamoun C."/>
        </authorList>
    </citation>
    <scope>NUCLEOTIDE SEQUENCE [LARGE SCALE GENOMIC DNA]</scope>
    <source>
        <strain evidence="5 6">RI</strain>
    </source>
</reference>
<proteinExistence type="inferred from homology"/>
<accession>A0A1N6LYC3</accession>